<dbReference type="FunFam" id="3.90.550.50:FF:000063">
    <property type="entry name" value="Uncharacterized protein"/>
    <property type="match status" value="1"/>
</dbReference>
<dbReference type="InterPro" id="IPR006740">
    <property type="entry name" value="DUF604"/>
</dbReference>
<gene>
    <name evidence="1" type="ORF">CROQUDRAFT_96113</name>
</gene>
<keyword evidence="2" id="KW-1185">Reference proteome</keyword>
<dbReference type="Gene3D" id="3.90.550.50">
    <property type="match status" value="1"/>
</dbReference>
<protein>
    <recommendedName>
        <fullName evidence="3">Glycosyltransferase family 31 protein</fullName>
    </recommendedName>
</protein>
<organism evidence="1 2">
    <name type="scientific">Cronartium quercuum f. sp. fusiforme G11</name>
    <dbReference type="NCBI Taxonomy" id="708437"/>
    <lineage>
        <taxon>Eukaryota</taxon>
        <taxon>Fungi</taxon>
        <taxon>Dikarya</taxon>
        <taxon>Basidiomycota</taxon>
        <taxon>Pucciniomycotina</taxon>
        <taxon>Pucciniomycetes</taxon>
        <taxon>Pucciniales</taxon>
        <taxon>Coleosporiaceae</taxon>
        <taxon>Cronartium</taxon>
    </lineage>
</organism>
<dbReference type="PANTHER" id="PTHR10811">
    <property type="entry name" value="FRINGE-RELATED"/>
    <property type="match status" value="1"/>
</dbReference>
<evidence type="ECO:0000313" key="2">
    <source>
        <dbReference type="Proteomes" id="UP000886653"/>
    </source>
</evidence>
<dbReference type="Proteomes" id="UP000886653">
    <property type="component" value="Unassembled WGS sequence"/>
</dbReference>
<name>A0A9P6NCV7_9BASI</name>
<dbReference type="AlphaFoldDB" id="A0A9P6NCV7"/>
<evidence type="ECO:0008006" key="3">
    <source>
        <dbReference type="Google" id="ProtNLM"/>
    </source>
</evidence>
<sequence>MFSRTFQLAILTAISLTFLFYTRRPKSLQLETFKSLDPRILIRSGANIIQDWATCETTSVTTAVKGPHLPFQQPLPPRSDNLVNDQDFCPPAGPGRRATAILIPIGQGLESWDVDEPSGRTFFVGRKDSASETDQSELGFLPFMTQTEHERNERRPARFNPNMTSNALCPVYYVPASALVNPIPPLRASMGKNSLRLTARLTEPLYKLRQTLMGGVGPTCEAENAPPQHSVQETALWHRRGYPEFMFGCATTPKRALEFLPRWSEWLPSSMPVDVGVERAFRWRPGSGEILRRNTASTLILTPPETELDQAWEVENAARGAGMDIKLKSVVAERYEARYMKLITELWREAVEREALGAPLTQWFSLVDDDTYFLSLDSVARMLAKYDPLEVHLIGSLSEAEAARKHFGNIAFGGAGIFLSRGLMKEMNQPGAFDSCVSLFAKEFGGDGMITKCAAVMMRRDVQQVVTREPTLHQLDIRDEGHGIFQAGWRFTSLHHWRSWFQLQPRAHPHTLKDPSMLASLLGNAARAVAPDNWTRRYVWGLSPDSAEANNSAGVVVSLGYSITITGPGQLQAAQLDKVELTFAGNKLTAETRPALLESRQRRTYYLTDLRTYSSEPWNLNEQPEVGVMTHVNSEGEYVDLVWDARPRSSKGTFEEAYRVFPSQWQ</sequence>
<evidence type="ECO:0000313" key="1">
    <source>
        <dbReference type="EMBL" id="KAG0143608.1"/>
    </source>
</evidence>
<reference evidence="1" key="1">
    <citation type="submission" date="2013-11" db="EMBL/GenBank/DDBJ databases">
        <title>Genome sequence of the fusiform rust pathogen reveals effectors for host alternation and coevolution with pine.</title>
        <authorList>
            <consortium name="DOE Joint Genome Institute"/>
            <person name="Smith K."/>
            <person name="Pendleton A."/>
            <person name="Kubisiak T."/>
            <person name="Anderson C."/>
            <person name="Salamov A."/>
            <person name="Aerts A."/>
            <person name="Riley R."/>
            <person name="Clum A."/>
            <person name="Lindquist E."/>
            <person name="Ence D."/>
            <person name="Campbell M."/>
            <person name="Kronenberg Z."/>
            <person name="Feau N."/>
            <person name="Dhillon B."/>
            <person name="Hamelin R."/>
            <person name="Burleigh J."/>
            <person name="Smith J."/>
            <person name="Yandell M."/>
            <person name="Nelson C."/>
            <person name="Grigoriev I."/>
            <person name="Davis J."/>
        </authorList>
    </citation>
    <scope>NUCLEOTIDE SEQUENCE</scope>
    <source>
        <strain evidence="1">G11</strain>
    </source>
</reference>
<accession>A0A9P6NCV7</accession>
<dbReference type="Pfam" id="PF04646">
    <property type="entry name" value="DUF604"/>
    <property type="match status" value="1"/>
</dbReference>
<dbReference type="EMBL" id="MU167315">
    <property type="protein sequence ID" value="KAG0143608.1"/>
    <property type="molecule type" value="Genomic_DNA"/>
</dbReference>
<dbReference type="OrthoDB" id="2187549at2759"/>
<comment type="caution">
    <text evidence="1">The sequence shown here is derived from an EMBL/GenBank/DDBJ whole genome shotgun (WGS) entry which is preliminary data.</text>
</comment>
<proteinExistence type="predicted"/>